<dbReference type="GO" id="GO:0016887">
    <property type="term" value="F:ATP hydrolysis activity"/>
    <property type="evidence" value="ECO:0007669"/>
    <property type="project" value="InterPro"/>
</dbReference>
<evidence type="ECO:0000259" key="5">
    <source>
        <dbReference type="PROSITE" id="PS50893"/>
    </source>
</evidence>
<evidence type="ECO:0000256" key="3">
    <source>
        <dbReference type="ARBA" id="ARBA00022741"/>
    </source>
</evidence>
<dbReference type="CDD" id="cd03293">
    <property type="entry name" value="ABC_NrtD_SsuB_transporters"/>
    <property type="match status" value="1"/>
</dbReference>
<dbReference type="InterPro" id="IPR003439">
    <property type="entry name" value="ABC_transporter-like_ATP-bd"/>
</dbReference>
<dbReference type="Gene3D" id="3.40.50.300">
    <property type="entry name" value="P-loop containing nucleotide triphosphate hydrolases"/>
    <property type="match status" value="1"/>
</dbReference>
<dbReference type="OrthoDB" id="9802264at2"/>
<dbReference type="PROSITE" id="PS50893">
    <property type="entry name" value="ABC_TRANSPORTER_2"/>
    <property type="match status" value="1"/>
</dbReference>
<proteinExistence type="inferred from homology"/>
<dbReference type="SUPFAM" id="SSF52540">
    <property type="entry name" value="P-loop containing nucleoside triphosphate hydrolases"/>
    <property type="match status" value="1"/>
</dbReference>
<dbReference type="PANTHER" id="PTHR42788">
    <property type="entry name" value="TAURINE IMPORT ATP-BINDING PROTEIN-RELATED"/>
    <property type="match status" value="1"/>
</dbReference>
<dbReference type="EMBL" id="UWOC01000077">
    <property type="protein sequence ID" value="VCU07900.1"/>
    <property type="molecule type" value="Genomic_DNA"/>
</dbReference>
<evidence type="ECO:0000313" key="6">
    <source>
        <dbReference type="EMBL" id="VCU07900.1"/>
    </source>
</evidence>
<keyword evidence="2" id="KW-0813">Transport</keyword>
<dbReference type="InterPro" id="IPR027417">
    <property type="entry name" value="P-loop_NTPase"/>
</dbReference>
<protein>
    <submittedName>
        <fullName evidence="6">Taurine import ATP-binding protein TauB</fullName>
    </submittedName>
</protein>
<dbReference type="PANTHER" id="PTHR42788:SF13">
    <property type="entry name" value="ALIPHATIC SULFONATES IMPORT ATP-BINDING PROTEIN SSUB"/>
    <property type="match status" value="1"/>
</dbReference>
<dbReference type="PROSITE" id="PS00211">
    <property type="entry name" value="ABC_TRANSPORTER_1"/>
    <property type="match status" value="1"/>
</dbReference>
<comment type="caution">
    <text evidence="6">The sequence shown here is derived from an EMBL/GenBank/DDBJ whole genome shotgun (WGS) entry which is preliminary data.</text>
</comment>
<dbReference type="GO" id="GO:0005524">
    <property type="term" value="F:ATP binding"/>
    <property type="evidence" value="ECO:0007669"/>
    <property type="project" value="UniProtKB-KW"/>
</dbReference>
<keyword evidence="7" id="KW-1185">Reference proteome</keyword>
<dbReference type="InterPro" id="IPR017871">
    <property type="entry name" value="ABC_transporter-like_CS"/>
</dbReference>
<evidence type="ECO:0000256" key="4">
    <source>
        <dbReference type="ARBA" id="ARBA00022840"/>
    </source>
</evidence>
<comment type="similarity">
    <text evidence="1">Belongs to the ABC transporter superfamily.</text>
</comment>
<dbReference type="RefSeq" id="WP_129608073.1">
    <property type="nucleotide sequence ID" value="NZ_UWOC01000077.1"/>
</dbReference>
<sequence>MQESGAADGVHGLVVDGLVVDGLVVDGLVHAYAAEPVLADISFALPAGRVGAIVGPSGCGKSTLLALVGGLLTPARGRIAGAFRRPAFVFQDPCLLPWRTARDNIAFGLKALPLGRAERQRRADALREAVGLTAADGDKHPQALSGGMRQRVALARALAIEPDLLLLDEPFAALDVGLRRQMQTLVRRLIDARGLTTLLVTHDLAEAVRMADRIVVLSARPATVAAVREVTLPAAGRHDGAVHAEVSRLVADPAVARALAIDDTAVDLV</sequence>
<accession>A0A3S4BUV1</accession>
<name>A0A3S4BUV1_9BRAD</name>
<evidence type="ECO:0000256" key="2">
    <source>
        <dbReference type="ARBA" id="ARBA00022448"/>
    </source>
</evidence>
<evidence type="ECO:0000313" key="7">
    <source>
        <dbReference type="Proteomes" id="UP000289200"/>
    </source>
</evidence>
<dbReference type="InterPro" id="IPR050166">
    <property type="entry name" value="ABC_transporter_ATP-bind"/>
</dbReference>
<feature type="domain" description="ABC transporter" evidence="5">
    <location>
        <begin position="23"/>
        <end position="244"/>
    </location>
</feature>
<evidence type="ECO:0000256" key="1">
    <source>
        <dbReference type="ARBA" id="ARBA00005417"/>
    </source>
</evidence>
<keyword evidence="3" id="KW-0547">Nucleotide-binding</keyword>
<keyword evidence="4 6" id="KW-0067">ATP-binding</keyword>
<dbReference type="Proteomes" id="UP000289200">
    <property type="component" value="Unassembled WGS sequence"/>
</dbReference>
<organism evidence="6 7">
    <name type="scientific">Rhodoplanes serenus</name>
    <dbReference type="NCBI Taxonomy" id="200615"/>
    <lineage>
        <taxon>Bacteria</taxon>
        <taxon>Pseudomonadati</taxon>
        <taxon>Pseudomonadota</taxon>
        <taxon>Alphaproteobacteria</taxon>
        <taxon>Hyphomicrobiales</taxon>
        <taxon>Nitrobacteraceae</taxon>
        <taxon>Rhodoplanes</taxon>
    </lineage>
</organism>
<dbReference type="AlphaFoldDB" id="A0A3S4BUV1"/>
<dbReference type="InterPro" id="IPR003593">
    <property type="entry name" value="AAA+_ATPase"/>
</dbReference>
<dbReference type="SMART" id="SM00382">
    <property type="entry name" value="AAA"/>
    <property type="match status" value="1"/>
</dbReference>
<reference evidence="7" key="1">
    <citation type="submission" date="2018-10" db="EMBL/GenBank/DDBJ databases">
        <authorList>
            <person name="Peiro R."/>
            <person name="Begona"/>
            <person name="Cbmso G."/>
            <person name="Lopez M."/>
            <person name="Gonzalez S."/>
            <person name="Sacristan E."/>
            <person name="Castillo E."/>
        </authorList>
    </citation>
    <scope>NUCLEOTIDE SEQUENCE [LARGE SCALE GENOMIC DNA]</scope>
</reference>
<dbReference type="Pfam" id="PF00005">
    <property type="entry name" value="ABC_tran"/>
    <property type="match status" value="1"/>
</dbReference>
<gene>
    <name evidence="6" type="primary">tauB_1</name>
    <name evidence="6" type="ORF">RHODGE_RHODGE_01050</name>
</gene>